<keyword evidence="3 5" id="KW-1015">Disulfide bond</keyword>
<keyword evidence="8" id="KW-1185">Reference proteome</keyword>
<evidence type="ECO:0000256" key="3">
    <source>
        <dbReference type="ARBA" id="ARBA00023157"/>
    </source>
</evidence>
<dbReference type="InterPro" id="IPR001190">
    <property type="entry name" value="SRCR"/>
</dbReference>
<dbReference type="GO" id="GO:0004720">
    <property type="term" value="F:protein-lysine 6-oxidase activity"/>
    <property type="evidence" value="ECO:0007669"/>
    <property type="project" value="TreeGrafter"/>
</dbReference>
<organism evidence="7 8">
    <name type="scientific">Muntiacus reevesi</name>
    <name type="common">Reeves' muntjac</name>
    <name type="synonym">Cervus reevesi</name>
    <dbReference type="NCBI Taxonomy" id="9886"/>
    <lineage>
        <taxon>Eukaryota</taxon>
        <taxon>Metazoa</taxon>
        <taxon>Chordata</taxon>
        <taxon>Craniata</taxon>
        <taxon>Vertebrata</taxon>
        <taxon>Euteleostomi</taxon>
        <taxon>Mammalia</taxon>
        <taxon>Eutheria</taxon>
        <taxon>Laurasiatheria</taxon>
        <taxon>Artiodactyla</taxon>
        <taxon>Ruminantia</taxon>
        <taxon>Pecora</taxon>
        <taxon>Cervidae</taxon>
        <taxon>Muntiacinae</taxon>
        <taxon>Muntiacus</taxon>
    </lineage>
</organism>
<keyword evidence="4" id="KW-0325">Glycoprotein</keyword>
<dbReference type="SUPFAM" id="SSF56487">
    <property type="entry name" value="SRCR-like"/>
    <property type="match status" value="2"/>
</dbReference>
<dbReference type="FunFam" id="3.10.250.10:FF:000004">
    <property type="entry name" value="Scavenger receptor cysteine-rich type 1 protein M130"/>
    <property type="match status" value="1"/>
</dbReference>
<dbReference type="PANTHER" id="PTHR45817">
    <property type="entry name" value="LYSYL OXIDASE-LIKE-RELATED"/>
    <property type="match status" value="1"/>
</dbReference>
<evidence type="ECO:0000256" key="4">
    <source>
        <dbReference type="ARBA" id="ARBA00023180"/>
    </source>
</evidence>
<dbReference type="GO" id="GO:0016020">
    <property type="term" value="C:membrane"/>
    <property type="evidence" value="ECO:0007669"/>
    <property type="project" value="InterPro"/>
</dbReference>
<dbReference type="Proteomes" id="UP000326062">
    <property type="component" value="Chromosome 1"/>
</dbReference>
<dbReference type="AlphaFoldDB" id="A0A5J5N4N3"/>
<dbReference type="EMBL" id="VCEB01000001">
    <property type="protein sequence ID" value="KAB0387621.1"/>
    <property type="molecule type" value="Genomic_DNA"/>
</dbReference>
<name>A0A5J5N4N3_MUNRE</name>
<dbReference type="PRINTS" id="PR00258">
    <property type="entry name" value="SPERACTRCPTR"/>
</dbReference>
<feature type="non-terminal residue" evidence="7">
    <location>
        <position position="1"/>
    </location>
</feature>
<feature type="domain" description="SRCR" evidence="6">
    <location>
        <begin position="1"/>
        <end position="48"/>
    </location>
</feature>
<dbReference type="Pfam" id="PF00530">
    <property type="entry name" value="SRCR"/>
    <property type="match status" value="2"/>
</dbReference>
<sequence>VPFRESDGRVWAEEFRCEGQEPELRVCPRVPCPGGTCHHSGAAQVVCSVYAEVRLMTNGSSQCEGQVEMNISGQWRVLCASHWSLANANVVCRQLNCGVAISTPRGPHFVEGGDQISTVRFHCLGVESFLWSCPVVALGGLDCSHGNTANVICSGKRGGKGYWYSWSEMSPRAESERNMASKIGYFMVKSALSRCSFIFQVRARSVKGNNIFLSSIIIYKYS</sequence>
<evidence type="ECO:0000256" key="5">
    <source>
        <dbReference type="PROSITE-ProRule" id="PRU00196"/>
    </source>
</evidence>
<keyword evidence="1" id="KW-0732">Signal</keyword>
<dbReference type="SMART" id="SM00202">
    <property type="entry name" value="SR"/>
    <property type="match status" value="1"/>
</dbReference>
<evidence type="ECO:0000259" key="6">
    <source>
        <dbReference type="PROSITE" id="PS50287"/>
    </source>
</evidence>
<accession>A0A5J5N4N3</accession>
<dbReference type="PANTHER" id="PTHR45817:SF9">
    <property type="entry name" value="SRCR DOMAIN-CONTAINING PROTEIN"/>
    <property type="match status" value="1"/>
</dbReference>
<dbReference type="PROSITE" id="PS50287">
    <property type="entry name" value="SRCR_2"/>
    <property type="match status" value="2"/>
</dbReference>
<keyword evidence="2" id="KW-0677">Repeat</keyword>
<feature type="disulfide bond" evidence="5">
    <location>
        <begin position="17"/>
        <end position="27"/>
    </location>
</feature>
<feature type="disulfide bond" evidence="5">
    <location>
        <begin position="123"/>
        <end position="133"/>
    </location>
</feature>
<comment type="caution">
    <text evidence="7">The sequence shown here is derived from an EMBL/GenBank/DDBJ whole genome shotgun (WGS) entry which is preliminary data.</text>
</comment>
<feature type="domain" description="SRCR" evidence="6">
    <location>
        <begin position="53"/>
        <end position="154"/>
    </location>
</feature>
<feature type="disulfide bond" evidence="5">
    <location>
        <begin position="92"/>
        <end position="153"/>
    </location>
</feature>
<feature type="disulfide bond" evidence="5">
    <location>
        <begin position="79"/>
        <end position="143"/>
    </location>
</feature>
<dbReference type="GO" id="GO:0005615">
    <property type="term" value="C:extracellular space"/>
    <property type="evidence" value="ECO:0007669"/>
    <property type="project" value="TreeGrafter"/>
</dbReference>
<dbReference type="InterPro" id="IPR036772">
    <property type="entry name" value="SRCR-like_dom_sf"/>
</dbReference>
<dbReference type="Gene3D" id="3.10.250.10">
    <property type="entry name" value="SRCR-like domain"/>
    <property type="match status" value="2"/>
</dbReference>
<reference evidence="7 8" key="1">
    <citation type="submission" date="2019-06" db="EMBL/GenBank/DDBJ databases">
        <title>Discovery of a novel chromosome fission-fusion reversal in muntjac.</title>
        <authorList>
            <person name="Mudd A.B."/>
            <person name="Bredeson J.V."/>
            <person name="Baum R."/>
            <person name="Hockemeyer D."/>
            <person name="Rokhsar D.S."/>
        </authorList>
    </citation>
    <scope>NUCLEOTIDE SEQUENCE [LARGE SCALE GENOMIC DNA]</scope>
    <source>
        <strain evidence="7">UCam_UCB_Mr</strain>
        <tissue evidence="7">Fibroblast cell line</tissue>
    </source>
</reference>
<evidence type="ECO:0000256" key="1">
    <source>
        <dbReference type="ARBA" id="ARBA00022729"/>
    </source>
</evidence>
<comment type="caution">
    <text evidence="5">Lacks conserved residue(s) required for the propagation of feature annotation.</text>
</comment>
<evidence type="ECO:0000313" key="7">
    <source>
        <dbReference type="EMBL" id="KAB0387621.1"/>
    </source>
</evidence>
<protein>
    <recommendedName>
        <fullName evidence="6">SRCR domain-containing protein</fullName>
    </recommendedName>
</protein>
<gene>
    <name evidence="7" type="ORF">FD755_002577</name>
</gene>
<proteinExistence type="predicted"/>
<evidence type="ECO:0000256" key="2">
    <source>
        <dbReference type="ARBA" id="ARBA00022737"/>
    </source>
</evidence>
<dbReference type="InterPro" id="IPR050912">
    <property type="entry name" value="LOX-like_protein"/>
</dbReference>
<evidence type="ECO:0000313" key="8">
    <source>
        <dbReference type="Proteomes" id="UP000326062"/>
    </source>
</evidence>